<dbReference type="STRING" id="42253.NITMOv2_2888"/>
<dbReference type="InterPro" id="IPR019734">
    <property type="entry name" value="TPR_rpt"/>
</dbReference>
<dbReference type="PANTHER" id="PTHR10098">
    <property type="entry name" value="RAPSYN-RELATED"/>
    <property type="match status" value="1"/>
</dbReference>
<evidence type="ECO:0000313" key="3">
    <source>
        <dbReference type="EMBL" id="ALA59294.1"/>
    </source>
</evidence>
<dbReference type="Pfam" id="PF12770">
    <property type="entry name" value="CHAT"/>
    <property type="match status" value="1"/>
</dbReference>
<protein>
    <recommendedName>
        <fullName evidence="2">CHAT domain-containing protein</fullName>
    </recommendedName>
</protein>
<dbReference type="SMART" id="SM00028">
    <property type="entry name" value="TPR"/>
    <property type="match status" value="5"/>
</dbReference>
<keyword evidence="4" id="KW-1185">Reference proteome</keyword>
<dbReference type="RefSeq" id="WP_053380336.1">
    <property type="nucleotide sequence ID" value="NZ_CP011801.1"/>
</dbReference>
<reference evidence="3 4" key="1">
    <citation type="journal article" date="2015" name="Proc. Natl. Acad. Sci. U.S.A.">
        <title>Expanded metabolic versatility of ubiquitous nitrite-oxidizing bacteria from the genus Nitrospira.</title>
        <authorList>
            <person name="Koch H."/>
            <person name="Lucker S."/>
            <person name="Albertsen M."/>
            <person name="Kitzinger K."/>
            <person name="Herbold C."/>
            <person name="Spieck E."/>
            <person name="Nielsen P.H."/>
            <person name="Wagner M."/>
            <person name="Daims H."/>
        </authorList>
    </citation>
    <scope>NUCLEOTIDE SEQUENCE [LARGE SCALE GENOMIC DNA]</scope>
    <source>
        <strain evidence="3 4">NSP M-1</strain>
    </source>
</reference>
<keyword evidence="1" id="KW-0802">TPR repeat</keyword>
<proteinExistence type="predicted"/>
<dbReference type="PROSITE" id="PS50005">
    <property type="entry name" value="TPR"/>
    <property type="match status" value="1"/>
</dbReference>
<dbReference type="Proteomes" id="UP000069205">
    <property type="component" value="Chromosome"/>
</dbReference>
<dbReference type="PATRIC" id="fig|42253.5.peg.2855"/>
<dbReference type="Gene3D" id="1.25.40.10">
    <property type="entry name" value="Tetratricopeptide repeat domain"/>
    <property type="match status" value="2"/>
</dbReference>
<dbReference type="PANTHER" id="PTHR10098:SF112">
    <property type="entry name" value="SLR0380 PROTEIN"/>
    <property type="match status" value="1"/>
</dbReference>
<sequence>MAQGESAFRHGRFADALASWKEAARLYGLGGDAAQQGQALVSAAQAAQSIGQTKQALQSLELALTLTQQQPDDRRRVSVLAQLGRTYLAGRQLEAAQQYLHQALDLARAQRHEPALATVLNDVGVLRALEANHAEALGFFAESLAAAEASGQPVLAVRTRLNAARSSLLLQQPSRSRDWLDAALDRVQALAPSQDKASALISVGLGYHRLRAALPEYADPLLLRAAGSMQEAAALAERLGDARTLSYALGHLGRFYESERRYEEALPFTRRALFAAQSVDAPESLYRWQWQLGRQLAARDELDEAIVSYRQAVATLQPIRQEIAAAQAEGALSDQEPVRPLFFELADLLLQRSSRTADPTAAERYLLAARDAIEAYKAAELRDYFKDECVDALQARITKSDTLSPTTAVIYPIVFPARLELLVSLPSGWRRIAAPVPAEQVTKEIRAFRRLIEKRTTREYLPHAQQLYDWLVRPLESELRRAGITTLVFVPDGSLRTIPMAALHDGKRFLIAAYAVAVTPGITLTDPHPLDREKIRFLATGITKGVQGFPPLPYVAEEMDSIRALYAGHQLLDQEFVARRMERELRDGRYGIVHIATHGKFSTDVNESFLLTFDGKLTMNQLDRLIGLYRFRDQPIELLTLSACQTGVGDDRAALGLAGVAIKAGARSALATLWFINDEASAALIGEFYRQIRSGAGSKAEALQRAQLKLLGDRVYEHPAYWSPFLLLNNWL</sequence>
<dbReference type="KEGG" id="nmv:NITMOv2_2888"/>
<accession>A0A0K2GEK9</accession>
<organism evidence="3 4">
    <name type="scientific">Nitrospira moscoviensis</name>
    <dbReference type="NCBI Taxonomy" id="42253"/>
    <lineage>
        <taxon>Bacteria</taxon>
        <taxon>Pseudomonadati</taxon>
        <taxon>Nitrospirota</taxon>
        <taxon>Nitrospiria</taxon>
        <taxon>Nitrospirales</taxon>
        <taxon>Nitrospiraceae</taxon>
        <taxon>Nitrospira</taxon>
    </lineage>
</organism>
<dbReference type="InterPro" id="IPR024983">
    <property type="entry name" value="CHAT_dom"/>
</dbReference>
<feature type="domain" description="CHAT" evidence="2">
    <location>
        <begin position="463"/>
        <end position="727"/>
    </location>
</feature>
<evidence type="ECO:0000313" key="4">
    <source>
        <dbReference type="Proteomes" id="UP000069205"/>
    </source>
</evidence>
<dbReference type="AlphaFoldDB" id="A0A0K2GEK9"/>
<dbReference type="SUPFAM" id="SSF48452">
    <property type="entry name" value="TPR-like"/>
    <property type="match status" value="2"/>
</dbReference>
<feature type="repeat" description="TPR" evidence="1">
    <location>
        <begin position="77"/>
        <end position="110"/>
    </location>
</feature>
<evidence type="ECO:0000259" key="2">
    <source>
        <dbReference type="Pfam" id="PF12770"/>
    </source>
</evidence>
<dbReference type="EMBL" id="CP011801">
    <property type="protein sequence ID" value="ALA59294.1"/>
    <property type="molecule type" value="Genomic_DNA"/>
</dbReference>
<dbReference type="Pfam" id="PF13181">
    <property type="entry name" value="TPR_8"/>
    <property type="match status" value="1"/>
</dbReference>
<evidence type="ECO:0000256" key="1">
    <source>
        <dbReference type="PROSITE-ProRule" id="PRU00339"/>
    </source>
</evidence>
<dbReference type="InterPro" id="IPR011990">
    <property type="entry name" value="TPR-like_helical_dom_sf"/>
</dbReference>
<gene>
    <name evidence="3" type="ORF">NITMOv2_2888</name>
</gene>
<name>A0A0K2GEK9_NITMO</name>